<evidence type="ECO:0000256" key="7">
    <source>
        <dbReference type="ARBA" id="ARBA00022801"/>
    </source>
</evidence>
<evidence type="ECO:0000313" key="19">
    <source>
        <dbReference type="Proteomes" id="UP001652740"/>
    </source>
</evidence>
<dbReference type="Gene3D" id="4.10.70.10">
    <property type="entry name" value="Disintegrin domain"/>
    <property type="match status" value="1"/>
</dbReference>
<feature type="region of interest" description="Disordered" evidence="14">
    <location>
        <begin position="742"/>
        <end position="765"/>
    </location>
</feature>
<dbReference type="PROSITE" id="PS50214">
    <property type="entry name" value="DISINTEGRIN_2"/>
    <property type="match status" value="1"/>
</dbReference>
<feature type="active site" evidence="13">
    <location>
        <position position="426"/>
    </location>
</feature>
<dbReference type="RefSeq" id="XP_052752190.1">
    <property type="nucleotide sequence ID" value="XM_052896230.1"/>
</dbReference>
<dbReference type="InterPro" id="IPR001762">
    <property type="entry name" value="Disintegrin_dom"/>
</dbReference>
<evidence type="ECO:0000256" key="10">
    <source>
        <dbReference type="ARBA" id="ARBA00023049"/>
    </source>
</evidence>
<evidence type="ECO:0000313" key="20">
    <source>
        <dbReference type="RefSeq" id="XP_052752190.1"/>
    </source>
</evidence>
<comment type="subcellular location">
    <subcellularLocation>
        <location evidence="2">Membrane</location>
        <topology evidence="2">Single-pass type I membrane protein</topology>
    </subcellularLocation>
</comment>
<dbReference type="CDD" id="cd14246">
    <property type="entry name" value="ADAM17_MPD"/>
    <property type="match status" value="1"/>
</dbReference>
<feature type="binding site" evidence="13">
    <location>
        <position position="435"/>
    </location>
    <ligand>
        <name>Zn(2+)</name>
        <dbReference type="ChEBI" id="CHEBI:29105"/>
        <note>catalytic</note>
    </ligand>
</feature>
<evidence type="ECO:0000256" key="2">
    <source>
        <dbReference type="ARBA" id="ARBA00004479"/>
    </source>
</evidence>
<sequence>MGVKSSSFLLGLFSLFFWCICGNCSLYKNLRHFETLHASSFTHNVVKRGAKMSNHPFNTIKELKFKTLGKQFRLILHPHTTVLHSNFKAYEVDKDGKESTVHVDRDNFYTGRVFGEKSSDVKLHMEDGMVTGVIHTPEETYHIEPSWRHLPHLGDRTMITYRASDINFSWATANNEKPRVCGYVKEGQELEEGDDDGDDDDANNLEMKQEQLEKDKYLNQSQVIDKSGSQPEVKRPKRQSDYEYTPTKTRCPLLLVADYRFFQEMGSSNTKSTISYLISLIDRVHKIYNDTVWQDRQDMDGFKGMGFVIKKILVHSEPTRVRGGEAHYNMVREKWDVRNLLEVFSREYSHKDFCLAHLFTDLKFEGGILGLAYVGSPRRNSVGGICTPEYFKNGYTLYLNSGLSSSRNHYGQRVITREADLVTAHEFGHNWGSEHDPDVAECSPAASQGGSYLMYTYSVSGYDVNNKRFSPCSLRSIRKVLQAKSGRCFSEPEESFCGNLRVEGGEECDAGLLGTEDNDMCCDKNCKLRKSQGAVCSDKNSPCCAGCVFAPPGVVCREAAHSACEGEATCNGASADCPKAPAIADEHECAERGRCRNGTCMPYCETQGMHSCMCDIVADACKRCCRKSLNKTCFPVAHNDILPDGTPCIQGFCNKGVCEKTIQDVVERFWDIIEDININNVLGFLRDNIVGVVVLVTAFVWIPASCIISYVDRRRQRLHQKYVLWEKQREYIHPSSPRKIISTRLPKQKPPGMKTGIQGTSQLLN</sequence>
<keyword evidence="4 15" id="KW-0812">Transmembrane</keyword>
<dbReference type="InterPro" id="IPR024079">
    <property type="entry name" value="MetalloPept_cat_dom_sf"/>
</dbReference>
<dbReference type="Gene3D" id="4.10.70.30">
    <property type="match status" value="1"/>
</dbReference>
<evidence type="ECO:0000256" key="14">
    <source>
        <dbReference type="SAM" id="MobiDB-lite"/>
    </source>
</evidence>
<evidence type="ECO:0000256" key="3">
    <source>
        <dbReference type="ARBA" id="ARBA00022670"/>
    </source>
</evidence>
<feature type="transmembrane region" description="Helical" evidence="15">
    <location>
        <begin position="689"/>
        <end position="711"/>
    </location>
</feature>
<reference evidence="20" key="1">
    <citation type="submission" date="2025-08" db="UniProtKB">
        <authorList>
            <consortium name="RefSeq"/>
        </authorList>
    </citation>
    <scope>IDENTIFICATION</scope>
    <source>
        <tissue evidence="20">Whole larvae</tissue>
    </source>
</reference>
<feature type="binding site" evidence="13">
    <location>
        <position position="425"/>
    </location>
    <ligand>
        <name>Zn(2+)</name>
        <dbReference type="ChEBI" id="CHEBI:29105"/>
        <note>catalytic</note>
    </ligand>
</feature>
<dbReference type="Pfam" id="PF13574">
    <property type="entry name" value="Reprolysin_2"/>
    <property type="match status" value="1"/>
</dbReference>
<evidence type="ECO:0000256" key="5">
    <source>
        <dbReference type="ARBA" id="ARBA00022723"/>
    </source>
</evidence>
<accession>A0ABM3MLZ9</accession>
<dbReference type="GeneID" id="113510798"/>
<dbReference type="Pfam" id="PF16698">
    <property type="entry name" value="ADAM17_MPD"/>
    <property type="match status" value="1"/>
</dbReference>
<keyword evidence="11 15" id="KW-0472">Membrane</keyword>
<organism evidence="19 20">
    <name type="scientific">Galleria mellonella</name>
    <name type="common">Greater wax moth</name>
    <dbReference type="NCBI Taxonomy" id="7137"/>
    <lineage>
        <taxon>Eukaryota</taxon>
        <taxon>Metazoa</taxon>
        <taxon>Ecdysozoa</taxon>
        <taxon>Arthropoda</taxon>
        <taxon>Hexapoda</taxon>
        <taxon>Insecta</taxon>
        <taxon>Pterygota</taxon>
        <taxon>Neoptera</taxon>
        <taxon>Endopterygota</taxon>
        <taxon>Lepidoptera</taxon>
        <taxon>Glossata</taxon>
        <taxon>Ditrysia</taxon>
        <taxon>Pyraloidea</taxon>
        <taxon>Pyralidae</taxon>
        <taxon>Galleriinae</taxon>
        <taxon>Galleria</taxon>
    </lineage>
</organism>
<dbReference type="SUPFAM" id="SSF55486">
    <property type="entry name" value="Metalloproteases ('zincins'), catalytic domain"/>
    <property type="match status" value="1"/>
</dbReference>
<keyword evidence="9 15" id="KW-1133">Transmembrane helix</keyword>
<dbReference type="InterPro" id="IPR001590">
    <property type="entry name" value="Peptidase_M12B"/>
</dbReference>
<feature type="signal peptide" evidence="16">
    <location>
        <begin position="1"/>
        <end position="22"/>
    </location>
</feature>
<dbReference type="CDD" id="cd04270">
    <property type="entry name" value="ZnMc_TACE_like"/>
    <property type="match status" value="1"/>
</dbReference>
<name>A0ABM3MLZ9_GALME</name>
<feature type="domain" description="Disintegrin" evidence="17">
    <location>
        <begin position="494"/>
        <end position="585"/>
    </location>
</feature>
<dbReference type="Proteomes" id="UP001652740">
    <property type="component" value="Unplaced"/>
</dbReference>
<evidence type="ECO:0000259" key="18">
    <source>
        <dbReference type="PROSITE" id="PS50215"/>
    </source>
</evidence>
<keyword evidence="8 13" id="KW-0862">Zinc</keyword>
<evidence type="ECO:0000256" key="16">
    <source>
        <dbReference type="SAM" id="SignalP"/>
    </source>
</evidence>
<dbReference type="PROSITE" id="PS50215">
    <property type="entry name" value="ADAM_MEPRO"/>
    <property type="match status" value="1"/>
</dbReference>
<evidence type="ECO:0000259" key="17">
    <source>
        <dbReference type="PROSITE" id="PS50214"/>
    </source>
</evidence>
<gene>
    <name evidence="20" type="primary">LOC113510798</name>
</gene>
<evidence type="ECO:0000256" key="8">
    <source>
        <dbReference type="ARBA" id="ARBA00022833"/>
    </source>
</evidence>
<evidence type="ECO:0000256" key="15">
    <source>
        <dbReference type="SAM" id="Phobius"/>
    </source>
</evidence>
<keyword evidence="6 16" id="KW-0732">Signal</keyword>
<comment type="cofactor">
    <cofactor evidence="1">
        <name>Zn(2+)</name>
        <dbReference type="ChEBI" id="CHEBI:29105"/>
    </cofactor>
</comment>
<dbReference type="Gene3D" id="3.40.390.10">
    <property type="entry name" value="Collagenase (Catalytic Domain)"/>
    <property type="match status" value="1"/>
</dbReference>
<evidence type="ECO:0000256" key="11">
    <source>
        <dbReference type="ARBA" id="ARBA00023136"/>
    </source>
</evidence>
<proteinExistence type="predicted"/>
<dbReference type="SMART" id="SM00050">
    <property type="entry name" value="DISIN"/>
    <property type="match status" value="1"/>
</dbReference>
<feature type="chain" id="PRO_5047316705" evidence="16">
    <location>
        <begin position="23"/>
        <end position="765"/>
    </location>
</feature>
<keyword evidence="12" id="KW-1015">Disulfide bond</keyword>
<evidence type="ECO:0000256" key="12">
    <source>
        <dbReference type="ARBA" id="ARBA00023157"/>
    </source>
</evidence>
<keyword evidence="5 13" id="KW-0479">Metal-binding</keyword>
<dbReference type="InterPro" id="IPR051489">
    <property type="entry name" value="ADAM_Metalloproteinase"/>
</dbReference>
<feature type="compositionally biased region" description="Basic and acidic residues" evidence="14">
    <location>
        <begin position="232"/>
        <end position="241"/>
    </location>
</feature>
<feature type="compositionally biased region" description="Polar residues" evidence="14">
    <location>
        <begin position="218"/>
        <end position="230"/>
    </location>
</feature>
<evidence type="ECO:0000256" key="4">
    <source>
        <dbReference type="ARBA" id="ARBA00022692"/>
    </source>
</evidence>
<feature type="domain" description="Peptidase M12B" evidence="18">
    <location>
        <begin position="249"/>
        <end position="493"/>
    </location>
</feature>
<dbReference type="Pfam" id="PF00200">
    <property type="entry name" value="Disintegrin"/>
    <property type="match status" value="1"/>
</dbReference>
<feature type="binding site" evidence="13">
    <location>
        <position position="429"/>
    </location>
    <ligand>
        <name>Zn(2+)</name>
        <dbReference type="ChEBI" id="CHEBI:29105"/>
        <note>catalytic</note>
    </ligand>
</feature>
<dbReference type="InterPro" id="IPR036436">
    <property type="entry name" value="Disintegrin_dom_sf"/>
</dbReference>
<dbReference type="InterPro" id="IPR034025">
    <property type="entry name" value="ADAM10_ADAM17"/>
</dbReference>
<evidence type="ECO:0000256" key="1">
    <source>
        <dbReference type="ARBA" id="ARBA00001947"/>
    </source>
</evidence>
<keyword evidence="10" id="KW-0482">Metalloprotease</keyword>
<evidence type="ECO:0000256" key="13">
    <source>
        <dbReference type="PROSITE-ProRule" id="PRU00276"/>
    </source>
</evidence>
<dbReference type="PANTHER" id="PTHR45702">
    <property type="entry name" value="ADAM10/ADAM17 METALLOPEPTIDASE FAMILY MEMBER"/>
    <property type="match status" value="1"/>
</dbReference>
<dbReference type="InterPro" id="IPR032029">
    <property type="entry name" value="ADAM17_MPD"/>
</dbReference>
<comment type="caution">
    <text evidence="13">Lacks conserved residue(s) required for the propagation of feature annotation.</text>
</comment>
<evidence type="ECO:0000256" key="6">
    <source>
        <dbReference type="ARBA" id="ARBA00022729"/>
    </source>
</evidence>
<dbReference type="SUPFAM" id="SSF57552">
    <property type="entry name" value="Blood coagulation inhibitor (disintegrin)"/>
    <property type="match status" value="1"/>
</dbReference>
<protein>
    <submittedName>
        <fullName evidence="20">ADAM 17-like protease</fullName>
    </submittedName>
</protein>
<evidence type="ECO:0000256" key="9">
    <source>
        <dbReference type="ARBA" id="ARBA00022989"/>
    </source>
</evidence>
<keyword evidence="3" id="KW-0645">Protease</keyword>
<keyword evidence="7" id="KW-0378">Hydrolase</keyword>
<dbReference type="PANTHER" id="PTHR45702:SF6">
    <property type="entry name" value="DISINTEGRIN AND METALLOPROTEINASE DOMAIN-CONTAINING PROTEIN 17"/>
    <property type="match status" value="1"/>
</dbReference>
<keyword evidence="19" id="KW-1185">Reference proteome</keyword>
<feature type="region of interest" description="Disordered" evidence="14">
    <location>
        <begin position="216"/>
        <end position="244"/>
    </location>
</feature>